<evidence type="ECO:0000313" key="1">
    <source>
        <dbReference type="EMBL" id="KAJ9086518.1"/>
    </source>
</evidence>
<gene>
    <name evidence="1" type="ORF">DSO57_1003447</name>
</gene>
<dbReference type="Proteomes" id="UP001165960">
    <property type="component" value="Unassembled WGS sequence"/>
</dbReference>
<proteinExistence type="predicted"/>
<organism evidence="1 2">
    <name type="scientific">Entomophthora muscae</name>
    <dbReference type="NCBI Taxonomy" id="34485"/>
    <lineage>
        <taxon>Eukaryota</taxon>
        <taxon>Fungi</taxon>
        <taxon>Fungi incertae sedis</taxon>
        <taxon>Zoopagomycota</taxon>
        <taxon>Entomophthoromycotina</taxon>
        <taxon>Entomophthoromycetes</taxon>
        <taxon>Entomophthorales</taxon>
        <taxon>Entomophthoraceae</taxon>
        <taxon>Entomophthora</taxon>
    </lineage>
</organism>
<sequence length="441" mass="48046">MFNNSPNRPPFRPTPKFRTESLSMEITPQPLHYPSLAQSSHLTQPRFTSSHSASSTHNFSPFSTSLGLGGEVHHNIDPVAGRSTLWMGELEPWMDEGALRQIWASVGFSVMPKVIHHRGTGQSAGYGFVEFARPTEAQRALTTLQGTPLPGTRKVFRLNWALGVDTFPSSLRDASTPEFSIFVGDLADGVDDAALLGLFRQYPSARAAKVVLDAGTGRHRGYGFVRFGSEADRARALVEMPGTLLQGRPVRVSLATPRARPGSSPPSENRSLSALGIGYVDPSITTVFVGNLDPNAGEEDLRNYFQAFGEIDHIKIPPGKGCGFVQYAYRHQAEHALSQLNGVQIGANRVRLSWGRLPADRTPGHRPRWGSNGSQSSSQDGSHLFPDQSRVPSGNFPLFNSHHGFMVPSQTNSPFTQPTYPYLPTTTSSNHPPFGPSFGPH</sequence>
<accession>A0ACC2UI68</accession>
<evidence type="ECO:0000313" key="2">
    <source>
        <dbReference type="Proteomes" id="UP001165960"/>
    </source>
</evidence>
<name>A0ACC2UI68_9FUNG</name>
<protein>
    <submittedName>
        <fullName evidence="1">Uncharacterized protein</fullName>
    </submittedName>
</protein>
<keyword evidence="2" id="KW-1185">Reference proteome</keyword>
<reference evidence="1" key="1">
    <citation type="submission" date="2022-04" db="EMBL/GenBank/DDBJ databases">
        <title>Genome of the entomopathogenic fungus Entomophthora muscae.</title>
        <authorList>
            <person name="Elya C."/>
            <person name="Lovett B.R."/>
            <person name="Lee E."/>
            <person name="Macias A.M."/>
            <person name="Hajek A.E."/>
            <person name="De Bivort B.L."/>
            <person name="Kasson M.T."/>
            <person name="De Fine Licht H.H."/>
            <person name="Stajich J.E."/>
        </authorList>
    </citation>
    <scope>NUCLEOTIDE SEQUENCE</scope>
    <source>
        <strain evidence="1">Berkeley</strain>
    </source>
</reference>
<dbReference type="EMBL" id="QTSX02000718">
    <property type="protein sequence ID" value="KAJ9086518.1"/>
    <property type="molecule type" value="Genomic_DNA"/>
</dbReference>
<comment type="caution">
    <text evidence="1">The sequence shown here is derived from an EMBL/GenBank/DDBJ whole genome shotgun (WGS) entry which is preliminary data.</text>
</comment>